<dbReference type="SUPFAM" id="SSF53474">
    <property type="entry name" value="alpha/beta-Hydrolases"/>
    <property type="match status" value="1"/>
</dbReference>
<dbReference type="GO" id="GO:0016042">
    <property type="term" value="P:lipid catabolic process"/>
    <property type="evidence" value="ECO:0007669"/>
    <property type="project" value="UniProtKB-KW"/>
</dbReference>
<keyword evidence="2" id="KW-0378">Hydrolase</keyword>
<reference evidence="6 7" key="1">
    <citation type="journal article" date="2020" name="IScience">
        <title>Genome Sequencing of the Endangered Kingdonia uniflora (Circaeasteraceae, Ranunculales) Reveals Potential Mechanisms of Evolutionary Specialization.</title>
        <authorList>
            <person name="Sun Y."/>
            <person name="Deng T."/>
            <person name="Zhang A."/>
            <person name="Moore M.J."/>
            <person name="Landis J.B."/>
            <person name="Lin N."/>
            <person name="Zhang H."/>
            <person name="Zhang X."/>
            <person name="Huang J."/>
            <person name="Zhang X."/>
            <person name="Sun H."/>
            <person name="Wang H."/>
        </authorList>
    </citation>
    <scope>NUCLEOTIDE SEQUENCE [LARGE SCALE GENOMIC DNA]</scope>
    <source>
        <strain evidence="6">TB1705</strain>
        <tissue evidence="6">Leaf</tissue>
    </source>
</reference>
<evidence type="ECO:0000256" key="4">
    <source>
        <dbReference type="SAM" id="SignalP"/>
    </source>
</evidence>
<name>A0A7J7P2J8_9MAGN</name>
<keyword evidence="2" id="KW-0442">Lipid degradation</keyword>
<dbReference type="Proteomes" id="UP000541444">
    <property type="component" value="Unassembled WGS sequence"/>
</dbReference>
<feature type="domain" description="Partial AB-hydrolase lipase" evidence="5">
    <location>
        <begin position="54"/>
        <end position="115"/>
    </location>
</feature>
<accession>A0A7J7P2J8</accession>
<dbReference type="OrthoDB" id="9974421at2759"/>
<dbReference type="Gene3D" id="3.40.50.1820">
    <property type="entry name" value="alpha/beta hydrolase"/>
    <property type="match status" value="2"/>
</dbReference>
<sequence>MFRCVLISLGFLVLAVEPYRAYGSTRAYVSTHDLFAEHLNDSQVSGVTQGNFCNDVISKFGYKCQEYKVKTADKYILGVSRILPSTKQAPGAGCTRTPVILQHGLMTDGNCWFLNNRNQNLPCILADRGFDVWIANTRGTRFSTGHKTMSTKDKEYWDWSWDELAKYDLPAYVKFVNTQTKQKPHYIGHSQAGMLIGLAEFDIKQFHVMNYLNLICSTNRLNCYDPITIGTGKNCCLNSSTIVEFLKNNPQPTAMKNLVHLSQTVRDDRFAKYDYGRHNHGQGNMEKYGQLTPPSYVLSKIPKSFPMFITHGGKDALSDPQDVELLKKELQSHDSDKMTVQYVPNYAHMDFIMGTNANRVVYEPLISFIKHHGN</sequence>
<dbReference type="AlphaFoldDB" id="A0A7J7P2J8"/>
<dbReference type="PIRSF" id="PIRSF000862">
    <property type="entry name" value="Steryl_ester_lip"/>
    <property type="match status" value="1"/>
</dbReference>
<dbReference type="Pfam" id="PF04083">
    <property type="entry name" value="Abhydro_lipase"/>
    <property type="match status" value="1"/>
</dbReference>
<gene>
    <name evidence="6" type="ORF">GIB67_037473</name>
</gene>
<evidence type="ECO:0000256" key="1">
    <source>
        <dbReference type="ARBA" id="ARBA00010701"/>
    </source>
</evidence>
<feature type="chain" id="PRO_5029680069" description="Lipase" evidence="4">
    <location>
        <begin position="24"/>
        <end position="374"/>
    </location>
</feature>
<dbReference type="PANTHER" id="PTHR11005">
    <property type="entry name" value="LYSOSOMAL ACID LIPASE-RELATED"/>
    <property type="match status" value="1"/>
</dbReference>
<keyword evidence="4" id="KW-0732">Signal</keyword>
<evidence type="ECO:0000313" key="7">
    <source>
        <dbReference type="Proteomes" id="UP000541444"/>
    </source>
</evidence>
<keyword evidence="2" id="KW-0443">Lipid metabolism</keyword>
<organism evidence="6 7">
    <name type="scientific">Kingdonia uniflora</name>
    <dbReference type="NCBI Taxonomy" id="39325"/>
    <lineage>
        <taxon>Eukaryota</taxon>
        <taxon>Viridiplantae</taxon>
        <taxon>Streptophyta</taxon>
        <taxon>Embryophyta</taxon>
        <taxon>Tracheophyta</taxon>
        <taxon>Spermatophyta</taxon>
        <taxon>Magnoliopsida</taxon>
        <taxon>Ranunculales</taxon>
        <taxon>Circaeasteraceae</taxon>
        <taxon>Kingdonia</taxon>
    </lineage>
</organism>
<comment type="similarity">
    <text evidence="1 2">Belongs to the AB hydrolase superfamily. Lipase family.</text>
</comment>
<evidence type="ECO:0000256" key="3">
    <source>
        <dbReference type="PIRSR" id="PIRSR000862-1"/>
    </source>
</evidence>
<comment type="caution">
    <text evidence="6">The sequence shown here is derived from an EMBL/GenBank/DDBJ whole genome shotgun (WGS) entry which is preliminary data.</text>
</comment>
<feature type="active site" description="Charge relay system" evidence="3">
    <location>
        <position position="315"/>
    </location>
</feature>
<feature type="active site" description="Nucleophile" evidence="3">
    <location>
        <position position="190"/>
    </location>
</feature>
<evidence type="ECO:0000313" key="6">
    <source>
        <dbReference type="EMBL" id="KAF6173560.1"/>
    </source>
</evidence>
<evidence type="ECO:0000259" key="5">
    <source>
        <dbReference type="Pfam" id="PF04083"/>
    </source>
</evidence>
<feature type="signal peptide" evidence="4">
    <location>
        <begin position="1"/>
        <end position="23"/>
    </location>
</feature>
<dbReference type="InterPro" id="IPR006693">
    <property type="entry name" value="AB_hydrolase_lipase"/>
</dbReference>
<keyword evidence="7" id="KW-1185">Reference proteome</keyword>
<evidence type="ECO:0000256" key="2">
    <source>
        <dbReference type="PIRNR" id="PIRNR000862"/>
    </source>
</evidence>
<proteinExistence type="inferred from homology"/>
<protein>
    <recommendedName>
        <fullName evidence="2">Lipase</fullName>
    </recommendedName>
</protein>
<dbReference type="InterPro" id="IPR029058">
    <property type="entry name" value="AB_hydrolase_fold"/>
</dbReference>
<dbReference type="EMBL" id="JACGCM010000336">
    <property type="protein sequence ID" value="KAF6173560.1"/>
    <property type="molecule type" value="Genomic_DNA"/>
</dbReference>
<feature type="active site" description="Charge relay system" evidence="3">
    <location>
        <position position="348"/>
    </location>
</feature>
<dbReference type="InterPro" id="IPR025483">
    <property type="entry name" value="Lipase_euk"/>
</dbReference>
<dbReference type="GO" id="GO:0016788">
    <property type="term" value="F:hydrolase activity, acting on ester bonds"/>
    <property type="evidence" value="ECO:0007669"/>
    <property type="project" value="InterPro"/>
</dbReference>